<proteinExistence type="predicted"/>
<dbReference type="AlphaFoldDB" id="A6NWS2"/>
<name>A6NWS2_9FIRM</name>
<organism evidence="1 2">
    <name type="scientific">Pseudoflavonifractor capillosus ATCC 29799</name>
    <dbReference type="NCBI Taxonomy" id="411467"/>
    <lineage>
        <taxon>Bacteria</taxon>
        <taxon>Bacillati</taxon>
        <taxon>Bacillota</taxon>
        <taxon>Clostridia</taxon>
        <taxon>Eubacteriales</taxon>
        <taxon>Oscillospiraceae</taxon>
        <taxon>Pseudoflavonifractor</taxon>
    </lineage>
</organism>
<reference evidence="1 2" key="1">
    <citation type="submission" date="2007-04" db="EMBL/GenBank/DDBJ databases">
        <authorList>
            <person name="Fulton L."/>
            <person name="Clifton S."/>
            <person name="Fulton B."/>
            <person name="Xu J."/>
            <person name="Minx P."/>
            <person name="Pepin K.H."/>
            <person name="Johnson M."/>
            <person name="Thiruvilangam P."/>
            <person name="Bhonagiri V."/>
            <person name="Nash W.E."/>
            <person name="Mardis E.R."/>
            <person name="Wilson R.K."/>
        </authorList>
    </citation>
    <scope>NUCLEOTIDE SEQUENCE [LARGE SCALE GENOMIC DNA]</scope>
    <source>
        <strain evidence="1 2">ATCC 29799</strain>
    </source>
</reference>
<evidence type="ECO:0000313" key="2">
    <source>
        <dbReference type="Proteomes" id="UP000003639"/>
    </source>
</evidence>
<reference evidence="1 2" key="2">
    <citation type="submission" date="2007-06" db="EMBL/GenBank/DDBJ databases">
        <title>Draft genome sequence of Pseudoflavonifractor capillosus ATCC 29799.</title>
        <authorList>
            <person name="Sudarsanam P."/>
            <person name="Ley R."/>
            <person name="Guruge J."/>
            <person name="Turnbaugh P.J."/>
            <person name="Mahowald M."/>
            <person name="Liep D."/>
            <person name="Gordon J."/>
        </authorList>
    </citation>
    <scope>NUCLEOTIDE SEQUENCE [LARGE SCALE GENOMIC DNA]</scope>
    <source>
        <strain evidence="1 2">ATCC 29799</strain>
    </source>
</reference>
<accession>A6NWS2</accession>
<gene>
    <name evidence="1" type="ORF">BACCAP_02666</name>
</gene>
<evidence type="ECO:0000313" key="1">
    <source>
        <dbReference type="EMBL" id="EDM99609.1"/>
    </source>
</evidence>
<dbReference type="Proteomes" id="UP000003639">
    <property type="component" value="Unassembled WGS sequence"/>
</dbReference>
<dbReference type="STRING" id="411467.BACCAP_02666"/>
<sequence length="41" mass="4582">MKMGKHSNVVGLIESDHVIRLFGMPPPVYRAQYTSGSPPHF</sequence>
<protein>
    <submittedName>
        <fullName evidence="1">Uncharacterized protein</fullName>
    </submittedName>
</protein>
<keyword evidence="2" id="KW-1185">Reference proteome</keyword>
<dbReference type="EMBL" id="AAXG02000016">
    <property type="protein sequence ID" value="EDM99609.1"/>
    <property type="molecule type" value="Genomic_DNA"/>
</dbReference>
<comment type="caution">
    <text evidence="1">The sequence shown here is derived from an EMBL/GenBank/DDBJ whole genome shotgun (WGS) entry which is preliminary data.</text>
</comment>